<keyword evidence="8" id="KW-0378">Hydrolase</keyword>
<keyword evidence="10" id="KW-0411">Iron-sulfur</keyword>
<dbReference type="InterPro" id="IPR036895">
    <property type="entry name" value="Uracil-DNA_glycosylase-like_sf"/>
</dbReference>
<dbReference type="CDD" id="cd10030">
    <property type="entry name" value="UDG-F4_TTUDGA_SPO1dp_like"/>
    <property type="match status" value="1"/>
</dbReference>
<evidence type="ECO:0000256" key="3">
    <source>
        <dbReference type="ARBA" id="ARBA00012030"/>
    </source>
</evidence>
<protein>
    <recommendedName>
        <fullName evidence="4">Type-4 uracil-DNA glycosylase</fullName>
        <ecNumber evidence="3">3.2.2.27</ecNumber>
    </recommendedName>
</protein>
<gene>
    <name evidence="13" type="ORF">FVE67_08455</name>
</gene>
<organism evidence="13 14">
    <name type="scientific">Thermosulfurimonas marina</name>
    <dbReference type="NCBI Taxonomy" id="2047767"/>
    <lineage>
        <taxon>Bacteria</taxon>
        <taxon>Pseudomonadati</taxon>
        <taxon>Thermodesulfobacteriota</taxon>
        <taxon>Thermodesulfobacteria</taxon>
        <taxon>Thermodesulfobacteriales</taxon>
        <taxon>Thermodesulfobacteriaceae</taxon>
        <taxon>Thermosulfurimonas</taxon>
    </lineage>
</organism>
<dbReference type="InterPro" id="IPR005273">
    <property type="entry name" value="Ura-DNA_glyco_family4"/>
</dbReference>
<dbReference type="NCBIfam" id="TIGR00758">
    <property type="entry name" value="UDG_fam4"/>
    <property type="match status" value="1"/>
</dbReference>
<evidence type="ECO:0000313" key="14">
    <source>
        <dbReference type="Proteomes" id="UP000501253"/>
    </source>
</evidence>
<dbReference type="AlphaFoldDB" id="A0A6H1WUE1"/>
<accession>A0A6H1WUE1</accession>
<dbReference type="Pfam" id="PF03167">
    <property type="entry name" value="UDG"/>
    <property type="match status" value="1"/>
</dbReference>
<dbReference type="EMBL" id="CP042909">
    <property type="protein sequence ID" value="QJA06817.1"/>
    <property type="molecule type" value="Genomic_DNA"/>
</dbReference>
<comment type="similarity">
    <text evidence="2">Belongs to the uracil-DNA glycosylase (UDG) superfamily. Type 4 (UDGa) family.</text>
</comment>
<dbReference type="PANTHER" id="PTHR33693">
    <property type="entry name" value="TYPE-5 URACIL-DNA GLYCOSYLASE"/>
    <property type="match status" value="1"/>
</dbReference>
<keyword evidence="5" id="KW-0004">4Fe-4S</keyword>
<feature type="domain" description="Uracil-DNA glycosylase-like" evidence="12">
    <location>
        <begin position="87"/>
        <end position="233"/>
    </location>
</feature>
<evidence type="ECO:0000256" key="11">
    <source>
        <dbReference type="ARBA" id="ARBA00023204"/>
    </source>
</evidence>
<dbReference type="GO" id="GO:0006281">
    <property type="term" value="P:DNA repair"/>
    <property type="evidence" value="ECO:0007669"/>
    <property type="project" value="UniProtKB-KW"/>
</dbReference>
<dbReference type="SMART" id="SM00987">
    <property type="entry name" value="UreE_C"/>
    <property type="match status" value="1"/>
</dbReference>
<evidence type="ECO:0000256" key="10">
    <source>
        <dbReference type="ARBA" id="ARBA00023014"/>
    </source>
</evidence>
<evidence type="ECO:0000256" key="9">
    <source>
        <dbReference type="ARBA" id="ARBA00023004"/>
    </source>
</evidence>
<dbReference type="GO" id="GO:0051539">
    <property type="term" value="F:4 iron, 4 sulfur cluster binding"/>
    <property type="evidence" value="ECO:0007669"/>
    <property type="project" value="UniProtKB-KW"/>
</dbReference>
<evidence type="ECO:0000256" key="8">
    <source>
        <dbReference type="ARBA" id="ARBA00022801"/>
    </source>
</evidence>
<dbReference type="KEGG" id="tmai:FVE67_08455"/>
<evidence type="ECO:0000256" key="6">
    <source>
        <dbReference type="ARBA" id="ARBA00022723"/>
    </source>
</evidence>
<dbReference type="SUPFAM" id="SSF52141">
    <property type="entry name" value="Uracil-DNA glycosylase-like"/>
    <property type="match status" value="1"/>
</dbReference>
<dbReference type="GO" id="GO:0046872">
    <property type="term" value="F:metal ion binding"/>
    <property type="evidence" value="ECO:0007669"/>
    <property type="project" value="UniProtKB-KW"/>
</dbReference>
<keyword evidence="6" id="KW-0479">Metal-binding</keyword>
<evidence type="ECO:0000259" key="12">
    <source>
        <dbReference type="SMART" id="SM00986"/>
    </source>
</evidence>
<evidence type="ECO:0000256" key="1">
    <source>
        <dbReference type="ARBA" id="ARBA00001400"/>
    </source>
</evidence>
<dbReference type="Proteomes" id="UP000501253">
    <property type="component" value="Chromosome"/>
</dbReference>
<evidence type="ECO:0000256" key="2">
    <source>
        <dbReference type="ARBA" id="ARBA00006521"/>
    </source>
</evidence>
<dbReference type="PANTHER" id="PTHR33693:SF1">
    <property type="entry name" value="TYPE-4 URACIL-DNA GLYCOSYLASE"/>
    <property type="match status" value="1"/>
</dbReference>
<dbReference type="GO" id="GO:0004844">
    <property type="term" value="F:uracil DNA N-glycosylase activity"/>
    <property type="evidence" value="ECO:0007669"/>
    <property type="project" value="UniProtKB-EC"/>
</dbReference>
<comment type="catalytic activity">
    <reaction evidence="1">
        <text>Hydrolyzes single-stranded DNA or mismatched double-stranded DNA and polynucleotides, releasing free uracil.</text>
        <dbReference type="EC" id="3.2.2.27"/>
    </reaction>
</comment>
<dbReference type="SMART" id="SM00986">
    <property type="entry name" value="UDG"/>
    <property type="match status" value="1"/>
</dbReference>
<keyword evidence="9" id="KW-0408">Iron</keyword>
<dbReference type="InterPro" id="IPR051536">
    <property type="entry name" value="UDG_Type-4/5"/>
</dbReference>
<dbReference type="InterPro" id="IPR005122">
    <property type="entry name" value="Uracil-DNA_glycosylase-like"/>
</dbReference>
<dbReference type="EC" id="3.2.2.27" evidence="3"/>
<evidence type="ECO:0000313" key="13">
    <source>
        <dbReference type="EMBL" id="QJA06817.1"/>
    </source>
</evidence>
<reference evidence="13 14" key="1">
    <citation type="submission" date="2019-08" db="EMBL/GenBank/DDBJ databases">
        <title>Complete genome sequence of Thermosulfurimonas marina SU872T, an anaerobic thermophilic chemolithoautotrophic bacterium isolated from a shallow marine hydrothermal vent.</title>
        <authorList>
            <person name="Allioux M."/>
            <person name="Jebbar M."/>
            <person name="Slobodkina G."/>
            <person name="Slobodkin A."/>
            <person name="Moalic Y."/>
            <person name="Frolova A."/>
            <person name="Shao Z."/>
            <person name="Alain K."/>
        </authorList>
    </citation>
    <scope>NUCLEOTIDE SEQUENCE [LARGE SCALE GENOMIC DNA]</scope>
    <source>
        <strain evidence="13 14">SU872</strain>
    </source>
</reference>
<evidence type="ECO:0000256" key="5">
    <source>
        <dbReference type="ARBA" id="ARBA00022485"/>
    </source>
</evidence>
<proteinExistence type="inferred from homology"/>
<name>A0A6H1WUE1_9BACT</name>
<keyword evidence="11" id="KW-0234">DNA repair</keyword>
<evidence type="ECO:0000256" key="4">
    <source>
        <dbReference type="ARBA" id="ARBA00019403"/>
    </source>
</evidence>
<sequence length="244" mass="27099">MPTSKDLALQSLSARTKLEDVKEFIRLLGSYLEYLEALGVEAVPAYPEIKSFLDLDPLVPSTLPELEAEIRRCRKCPLHRTRTQAVPGEGPCPSEIMIVGEAPGREEDLEGRPFVGQAGRLLQKMLQAIGLERTQVYITNVVKCRPPGNRTPESEELRACRPYLARQIRLVKPKVILALGAVAARSLLLEEGPLSKLRGRPHRIDGLQVVVSYHPAYLLRNPAAKRAAWEDLQLFRKLLSGGGP</sequence>
<evidence type="ECO:0000256" key="7">
    <source>
        <dbReference type="ARBA" id="ARBA00022763"/>
    </source>
</evidence>
<dbReference type="Gene3D" id="3.40.470.10">
    <property type="entry name" value="Uracil-DNA glycosylase-like domain"/>
    <property type="match status" value="1"/>
</dbReference>
<keyword evidence="7" id="KW-0227">DNA damage</keyword>
<keyword evidence="14" id="KW-1185">Reference proteome</keyword>